<accession>A0AC34FHR0</accession>
<reference evidence="2" key="1">
    <citation type="submission" date="2022-11" db="UniProtKB">
        <authorList>
            <consortium name="WormBaseParasite"/>
        </authorList>
    </citation>
    <scope>IDENTIFICATION</scope>
</reference>
<proteinExistence type="predicted"/>
<dbReference type="Proteomes" id="UP000887579">
    <property type="component" value="Unplaced"/>
</dbReference>
<organism evidence="1 2">
    <name type="scientific">Panagrolaimus sp. ES5</name>
    <dbReference type="NCBI Taxonomy" id="591445"/>
    <lineage>
        <taxon>Eukaryota</taxon>
        <taxon>Metazoa</taxon>
        <taxon>Ecdysozoa</taxon>
        <taxon>Nematoda</taxon>
        <taxon>Chromadorea</taxon>
        <taxon>Rhabditida</taxon>
        <taxon>Tylenchina</taxon>
        <taxon>Panagrolaimomorpha</taxon>
        <taxon>Panagrolaimoidea</taxon>
        <taxon>Panagrolaimidae</taxon>
        <taxon>Panagrolaimus</taxon>
    </lineage>
</organism>
<name>A0AC34FHR0_9BILA</name>
<evidence type="ECO:0000313" key="2">
    <source>
        <dbReference type="WBParaSite" id="ES5_v2.g16758.t1"/>
    </source>
</evidence>
<protein>
    <submittedName>
        <fullName evidence="2">Uncharacterized protein</fullName>
    </submittedName>
</protein>
<evidence type="ECO:0000313" key="1">
    <source>
        <dbReference type="Proteomes" id="UP000887579"/>
    </source>
</evidence>
<sequence length="126" mass="14691">MISINDTLQLQTQAKNLPQNATVQEFAYHKNQWKQCFSQNAITFETKVVAFQILCYSIGAFLLKNLKLTEEEKEAFEKSWKGFRGIRVTMIIRIAFFVVATLYLLMNIGKWRAEIPFISLKMPFFA</sequence>
<dbReference type="WBParaSite" id="ES5_v2.g16758.t1">
    <property type="protein sequence ID" value="ES5_v2.g16758.t1"/>
    <property type="gene ID" value="ES5_v2.g16758"/>
</dbReference>